<proteinExistence type="predicted"/>
<feature type="transmembrane region" description="Helical" evidence="1">
    <location>
        <begin position="267"/>
        <end position="286"/>
    </location>
</feature>
<dbReference type="InterPro" id="IPR025686">
    <property type="entry name" value="Glucos_trans_II"/>
</dbReference>
<keyword evidence="1" id="KW-0812">Transmembrane</keyword>
<feature type="transmembrane region" description="Helical" evidence="1">
    <location>
        <begin position="356"/>
        <end position="376"/>
    </location>
</feature>
<feature type="transmembrane region" description="Helical" evidence="1">
    <location>
        <begin position="129"/>
        <end position="147"/>
    </location>
</feature>
<name>A0A7K1KKD4_9BACT</name>
<feature type="transmembrane region" description="Helical" evidence="1">
    <location>
        <begin position="74"/>
        <end position="92"/>
    </location>
</feature>
<dbReference type="Proteomes" id="UP000461162">
    <property type="component" value="Unassembled WGS sequence"/>
</dbReference>
<comment type="caution">
    <text evidence="2">The sequence shown here is derived from an EMBL/GenBank/DDBJ whole genome shotgun (WGS) entry which is preliminary data.</text>
</comment>
<protein>
    <recommendedName>
        <fullName evidence="4">Glucosyl transferase GtrII</fullName>
    </recommendedName>
</protein>
<accession>A0A7K1KKD4</accession>
<feature type="transmembrane region" description="Helical" evidence="1">
    <location>
        <begin position="14"/>
        <end position="34"/>
    </location>
</feature>
<evidence type="ECO:0000256" key="1">
    <source>
        <dbReference type="SAM" id="Phobius"/>
    </source>
</evidence>
<dbReference type="RefSeq" id="WP_155932107.1">
    <property type="nucleotide sequence ID" value="NZ_WODC01000001.1"/>
</dbReference>
<dbReference type="EMBL" id="WODC01000001">
    <property type="protein sequence ID" value="MUM76490.1"/>
    <property type="molecule type" value="Genomic_DNA"/>
</dbReference>
<evidence type="ECO:0000313" key="2">
    <source>
        <dbReference type="EMBL" id="MUM76490.1"/>
    </source>
</evidence>
<feature type="transmembrane region" description="Helical" evidence="1">
    <location>
        <begin position="104"/>
        <end position="123"/>
    </location>
</feature>
<keyword evidence="3" id="KW-1185">Reference proteome</keyword>
<sequence>MESLINLDKEDRKFCLYFGVLLLLYFLPIIIAGYPVNDDYHRIFRGSSWDDDGRFLASLAHRLLGHSLTIYNPAPLPLLLSILIFTYGGLLIKKTFLPDNDALLSPLLALGFIINPFLILILVFQLDSIGIALSLVLLIIPFAIRASQFKKRLKYHACCVVFIFLSLNSYQASLGFFLSLAFIEFLYRAKQGQPVFKALSDRILQLGTGYLSYKIFLLLPVISNNARRPARSQLIEFNREGVELFASNSIEIITTTITSLSYLQLTYFTALFILSIWLSFSIYKQAKSPKKMGVAQKIVMLLLPATPFIILFSSFAHLAAIDGFWHLGKLHSLTSFSGLTAFLFLALRWRTGDRRTLLWVLTPIITLSLSFSYLTANVVKAEYEFHASTITSIVNEINDQIVDEKVPLYVAGSLPRSHYFNRISRTFPIFNALGTNIGWALMYRLSYSGCAVDKYLAAPEEMTLRNSLKEFEIIQDSHFYQISRSDDGLLLTLKGTSYSR</sequence>
<evidence type="ECO:0000313" key="3">
    <source>
        <dbReference type="Proteomes" id="UP000461162"/>
    </source>
</evidence>
<reference evidence="2 3" key="1">
    <citation type="submission" date="2019-11" db="EMBL/GenBank/DDBJ databases">
        <title>Pseudodesulfovibrio alkaliphilus, sp. nov., an alkaliphilic sulfate-reducing bacteria from mud volcano of Taman peninsula, Russia.</title>
        <authorList>
            <person name="Frolova A."/>
            <person name="Merkel A.Y."/>
            <person name="Slobodkin A.I."/>
        </authorList>
    </citation>
    <scope>NUCLEOTIDE SEQUENCE [LARGE SCALE GENOMIC DNA]</scope>
    <source>
        <strain evidence="2 3">F-1</strain>
    </source>
</reference>
<feature type="transmembrane region" description="Helical" evidence="1">
    <location>
        <begin position="330"/>
        <end position="349"/>
    </location>
</feature>
<keyword evidence="1" id="KW-0472">Membrane</keyword>
<evidence type="ECO:0008006" key="4">
    <source>
        <dbReference type="Google" id="ProtNLM"/>
    </source>
</evidence>
<organism evidence="2 3">
    <name type="scientific">Pseudodesulfovibrio alkaliphilus</name>
    <dbReference type="NCBI Taxonomy" id="2661613"/>
    <lineage>
        <taxon>Bacteria</taxon>
        <taxon>Pseudomonadati</taxon>
        <taxon>Thermodesulfobacteriota</taxon>
        <taxon>Desulfovibrionia</taxon>
        <taxon>Desulfovibrionales</taxon>
        <taxon>Desulfovibrionaceae</taxon>
    </lineage>
</organism>
<feature type="transmembrane region" description="Helical" evidence="1">
    <location>
        <begin position="298"/>
        <end position="318"/>
    </location>
</feature>
<dbReference type="Pfam" id="PF14264">
    <property type="entry name" value="Glucos_trans_II"/>
    <property type="match status" value="1"/>
</dbReference>
<feature type="transmembrane region" description="Helical" evidence="1">
    <location>
        <begin position="159"/>
        <end position="183"/>
    </location>
</feature>
<dbReference type="AlphaFoldDB" id="A0A7K1KKD4"/>
<gene>
    <name evidence="2" type="ORF">GKC30_02450</name>
</gene>
<feature type="transmembrane region" description="Helical" evidence="1">
    <location>
        <begin position="203"/>
        <end position="222"/>
    </location>
</feature>
<keyword evidence="1" id="KW-1133">Transmembrane helix</keyword>